<sequence length="41" mass="4328">MADEKRKDGAQLEGDITFIATPAAKPSTFNVGEDCGVKTTN</sequence>
<evidence type="ECO:0000313" key="2">
    <source>
        <dbReference type="Proteomes" id="UP000070121"/>
    </source>
</evidence>
<dbReference type="EMBL" id="JFFI01000905">
    <property type="protein sequence ID" value="KXH65168.1"/>
    <property type="molecule type" value="Genomic_DNA"/>
</dbReference>
<name>A0A135UXM8_9PEZI</name>
<gene>
    <name evidence="1" type="ORF">CSAL01_13375</name>
</gene>
<reference evidence="1 2" key="1">
    <citation type="submission" date="2014-02" db="EMBL/GenBank/DDBJ databases">
        <title>The genome sequence of Colletotrichum salicis CBS 607.94.</title>
        <authorList>
            <person name="Baroncelli R."/>
            <person name="Thon M.R."/>
        </authorList>
    </citation>
    <scope>NUCLEOTIDE SEQUENCE [LARGE SCALE GENOMIC DNA]</scope>
    <source>
        <strain evidence="1 2">CBS 607.94</strain>
    </source>
</reference>
<dbReference type="AlphaFoldDB" id="A0A135UXM8"/>
<proteinExistence type="predicted"/>
<feature type="non-terminal residue" evidence="1">
    <location>
        <position position="41"/>
    </location>
</feature>
<organism evidence="1 2">
    <name type="scientific">Colletotrichum salicis</name>
    <dbReference type="NCBI Taxonomy" id="1209931"/>
    <lineage>
        <taxon>Eukaryota</taxon>
        <taxon>Fungi</taxon>
        <taxon>Dikarya</taxon>
        <taxon>Ascomycota</taxon>
        <taxon>Pezizomycotina</taxon>
        <taxon>Sordariomycetes</taxon>
        <taxon>Hypocreomycetidae</taxon>
        <taxon>Glomerellales</taxon>
        <taxon>Glomerellaceae</taxon>
        <taxon>Colletotrichum</taxon>
        <taxon>Colletotrichum acutatum species complex</taxon>
    </lineage>
</organism>
<keyword evidence="2" id="KW-1185">Reference proteome</keyword>
<dbReference type="Proteomes" id="UP000070121">
    <property type="component" value="Unassembled WGS sequence"/>
</dbReference>
<accession>A0A135UXM8</accession>
<dbReference type="STRING" id="1209931.A0A135UXM8"/>
<protein>
    <submittedName>
        <fullName evidence="1">Cyclopropane-fatty-acyl-phospholipid synthase</fullName>
    </submittedName>
</protein>
<evidence type="ECO:0000313" key="1">
    <source>
        <dbReference type="EMBL" id="KXH65168.1"/>
    </source>
</evidence>
<comment type="caution">
    <text evidence="1">The sequence shown here is derived from an EMBL/GenBank/DDBJ whole genome shotgun (WGS) entry which is preliminary data.</text>
</comment>